<dbReference type="GO" id="GO:0015074">
    <property type="term" value="P:DNA integration"/>
    <property type="evidence" value="ECO:0007669"/>
    <property type="project" value="InterPro"/>
</dbReference>
<gene>
    <name evidence="3" type="ORF">GGE15_006302</name>
</gene>
<dbReference type="GO" id="GO:0003676">
    <property type="term" value="F:nucleic acid binding"/>
    <property type="evidence" value="ECO:0007669"/>
    <property type="project" value="InterPro"/>
</dbReference>
<sequence>MARSFVQLSMDERRVIARMHEKKISQAEIARSLRRDRSTICRELRRNFWHDREFPAAEGYWHVTAHDMACARRRSYRKLRRDPLLCSAVIEQLKEGWSPEQIAGRLRISEGPARLCHETIYQYVYSSEGHDQQLARLLPERRRKRRPRYARKPKSLIFPIDCAIGNRPESINSRAEFGHWEADLMIFRKEHGSANVATVVERKSRYTVLFRNNDRRSKPIMSQLIRHLAPLPAQARQSLTFDRGLEFVSWRELEKGMGTAAWFCDPQAPWQKGTVENTNKRVRRYLPPETIVLDISYQEIRLLCERLNDTPRKCLGFQTPKEVFSQQLMAMES</sequence>
<organism evidence="3 4">
    <name type="scientific">Rhizobium esperanzae</name>
    <dbReference type="NCBI Taxonomy" id="1967781"/>
    <lineage>
        <taxon>Bacteria</taxon>
        <taxon>Pseudomonadati</taxon>
        <taxon>Pseudomonadota</taxon>
        <taxon>Alphaproteobacteria</taxon>
        <taxon>Hyphomicrobiales</taxon>
        <taxon>Rhizobiaceae</taxon>
        <taxon>Rhizobium/Agrobacterium group</taxon>
        <taxon>Rhizobium</taxon>
    </lineage>
</organism>
<dbReference type="Proteomes" id="UP000533724">
    <property type="component" value="Unassembled WGS sequence"/>
</dbReference>
<dbReference type="SUPFAM" id="SSF53098">
    <property type="entry name" value="Ribonuclease H-like"/>
    <property type="match status" value="1"/>
</dbReference>
<dbReference type="PANTHER" id="PTHR10948">
    <property type="entry name" value="TRANSPOSASE"/>
    <property type="match status" value="1"/>
</dbReference>
<reference evidence="3 4" key="1">
    <citation type="submission" date="2020-08" db="EMBL/GenBank/DDBJ databases">
        <title>Genomic Encyclopedia of Type Strains, Phase IV (KMG-V): Genome sequencing to study the core and pangenomes of soil and plant-associated prokaryotes.</title>
        <authorList>
            <person name="Whitman W."/>
        </authorList>
    </citation>
    <scope>NUCLEOTIDE SEQUENCE [LARGE SCALE GENOMIC DNA]</scope>
    <source>
        <strain evidence="3 4">SEMIA 414</strain>
    </source>
</reference>
<dbReference type="Gene3D" id="3.30.420.10">
    <property type="entry name" value="Ribonuclease H-like superfamily/Ribonuclease H"/>
    <property type="match status" value="1"/>
</dbReference>
<dbReference type="InterPro" id="IPR012337">
    <property type="entry name" value="RNaseH-like_sf"/>
</dbReference>
<keyword evidence="1" id="KW-0233">DNA recombination</keyword>
<name>A0A7W6XYX1_9HYPH</name>
<comment type="caution">
    <text evidence="3">The sequence shown here is derived from an EMBL/GenBank/DDBJ whole genome shotgun (WGS) entry which is preliminary data.</text>
</comment>
<dbReference type="InterPro" id="IPR036397">
    <property type="entry name" value="RNaseH_sf"/>
</dbReference>
<dbReference type="InterPro" id="IPR053392">
    <property type="entry name" value="Transposase_IS30-like"/>
</dbReference>
<dbReference type="PANTHER" id="PTHR10948:SF23">
    <property type="entry name" value="TRANSPOSASE INSI FOR INSERTION SEQUENCE ELEMENT IS30A-RELATED"/>
    <property type="match status" value="1"/>
</dbReference>
<dbReference type="PROSITE" id="PS50994">
    <property type="entry name" value="INTEGRASE"/>
    <property type="match status" value="1"/>
</dbReference>
<protein>
    <submittedName>
        <fullName evidence="3">IS30 family transposase</fullName>
    </submittedName>
</protein>
<dbReference type="Pfam" id="PF13936">
    <property type="entry name" value="HTH_38"/>
    <property type="match status" value="1"/>
</dbReference>
<dbReference type="InterPro" id="IPR025246">
    <property type="entry name" value="IS30-like_HTH"/>
</dbReference>
<dbReference type="EMBL" id="JACIHI010000020">
    <property type="protein sequence ID" value="MBB4443002.1"/>
    <property type="molecule type" value="Genomic_DNA"/>
</dbReference>
<dbReference type="GO" id="GO:0005829">
    <property type="term" value="C:cytosol"/>
    <property type="evidence" value="ECO:0007669"/>
    <property type="project" value="TreeGrafter"/>
</dbReference>
<dbReference type="GO" id="GO:0006310">
    <property type="term" value="P:DNA recombination"/>
    <property type="evidence" value="ECO:0007669"/>
    <property type="project" value="UniProtKB-KW"/>
</dbReference>
<dbReference type="AlphaFoldDB" id="A0A7W6XYX1"/>
<evidence type="ECO:0000313" key="4">
    <source>
        <dbReference type="Proteomes" id="UP000533724"/>
    </source>
</evidence>
<feature type="domain" description="Integrase catalytic" evidence="2">
    <location>
        <begin position="164"/>
        <end position="328"/>
    </location>
</feature>
<proteinExistence type="predicted"/>
<dbReference type="GO" id="GO:0032196">
    <property type="term" value="P:transposition"/>
    <property type="evidence" value="ECO:0007669"/>
    <property type="project" value="TreeGrafter"/>
</dbReference>
<accession>A0A7W6XYX1</accession>
<evidence type="ECO:0000313" key="3">
    <source>
        <dbReference type="EMBL" id="MBB4443002.1"/>
    </source>
</evidence>
<dbReference type="NCBIfam" id="NF033563">
    <property type="entry name" value="transpos_IS30"/>
    <property type="match status" value="1"/>
</dbReference>
<dbReference type="InterPro" id="IPR051917">
    <property type="entry name" value="Transposase-Integrase"/>
</dbReference>
<evidence type="ECO:0000256" key="1">
    <source>
        <dbReference type="ARBA" id="ARBA00023172"/>
    </source>
</evidence>
<dbReference type="GO" id="GO:0004803">
    <property type="term" value="F:transposase activity"/>
    <property type="evidence" value="ECO:0007669"/>
    <property type="project" value="TreeGrafter"/>
</dbReference>
<dbReference type="InterPro" id="IPR001584">
    <property type="entry name" value="Integrase_cat-core"/>
</dbReference>
<dbReference type="RefSeq" id="WP_184501671.1">
    <property type="nucleotide sequence ID" value="NZ_JACIHI010000020.1"/>
</dbReference>
<dbReference type="Pfam" id="PF00665">
    <property type="entry name" value="rve"/>
    <property type="match status" value="1"/>
</dbReference>
<evidence type="ECO:0000259" key="2">
    <source>
        <dbReference type="PROSITE" id="PS50994"/>
    </source>
</evidence>